<sequence>MERLTQAEEDALFALWKTNPGFVKEVLDHLPAPAPPYTTLASTLRNLERKRFVRAEKLGNSYRYTAIVSAEEYQRRSLGLLVRAHFRDSYKDLVSFFVKEEKLTPADLQEIIRLIEDQPPQQP</sequence>
<dbReference type="GO" id="GO:0045892">
    <property type="term" value="P:negative regulation of DNA-templated transcription"/>
    <property type="evidence" value="ECO:0007669"/>
    <property type="project" value="InterPro"/>
</dbReference>
<dbReference type="InterPro" id="IPR036388">
    <property type="entry name" value="WH-like_DNA-bd_sf"/>
</dbReference>
<keyword evidence="2" id="KW-0805">Transcription regulation</keyword>
<evidence type="ECO:0000256" key="3">
    <source>
        <dbReference type="ARBA" id="ARBA00023125"/>
    </source>
</evidence>
<reference evidence="6" key="1">
    <citation type="submission" date="2016-10" db="EMBL/GenBank/DDBJ databases">
        <authorList>
            <person name="Varghese N."/>
            <person name="Submissions S."/>
        </authorList>
    </citation>
    <scope>NUCLEOTIDE SEQUENCE [LARGE SCALE GENOMIC DNA]</scope>
    <source>
        <strain evidence="6">OR362-8,ATCC BAA-1266,JCM 13504</strain>
    </source>
</reference>
<comment type="similarity">
    <text evidence="1">Belongs to the BlaI transcriptional regulatory family.</text>
</comment>
<dbReference type="Proteomes" id="UP000199029">
    <property type="component" value="Unassembled WGS sequence"/>
</dbReference>
<dbReference type="Gene3D" id="1.10.10.10">
    <property type="entry name" value="Winged helix-like DNA-binding domain superfamily/Winged helix DNA-binding domain"/>
    <property type="match status" value="1"/>
</dbReference>
<name>A0A1I6BE85_HYMAR</name>
<evidence type="ECO:0000256" key="2">
    <source>
        <dbReference type="ARBA" id="ARBA00023015"/>
    </source>
</evidence>
<protein>
    <submittedName>
        <fullName evidence="5">Predicted transcriptional regulator</fullName>
    </submittedName>
</protein>
<dbReference type="OrthoDB" id="1098508at2"/>
<keyword evidence="6" id="KW-1185">Reference proteome</keyword>
<dbReference type="PIRSF" id="PIRSF019455">
    <property type="entry name" value="CopR_AtkY"/>
    <property type="match status" value="1"/>
</dbReference>
<evidence type="ECO:0000313" key="6">
    <source>
        <dbReference type="Proteomes" id="UP000199029"/>
    </source>
</evidence>
<dbReference type="EMBL" id="FOXS01000008">
    <property type="protein sequence ID" value="SFQ79275.1"/>
    <property type="molecule type" value="Genomic_DNA"/>
</dbReference>
<evidence type="ECO:0000313" key="5">
    <source>
        <dbReference type="EMBL" id="SFQ79275.1"/>
    </source>
</evidence>
<evidence type="ECO:0000256" key="4">
    <source>
        <dbReference type="ARBA" id="ARBA00023163"/>
    </source>
</evidence>
<dbReference type="Gene3D" id="1.10.4040.10">
    <property type="entry name" value="Penicillinase repressor domain"/>
    <property type="match status" value="1"/>
</dbReference>
<accession>A0A1I6BE85</accession>
<keyword evidence="3" id="KW-0238">DNA-binding</keyword>
<dbReference type="InterPro" id="IPR005650">
    <property type="entry name" value="BlaI_family"/>
</dbReference>
<organism evidence="5 6">
    <name type="scientific">Hymenobacter arizonensis</name>
    <name type="common">Siccationidurans arizonensis</name>
    <dbReference type="NCBI Taxonomy" id="1227077"/>
    <lineage>
        <taxon>Bacteria</taxon>
        <taxon>Pseudomonadati</taxon>
        <taxon>Bacteroidota</taxon>
        <taxon>Cytophagia</taxon>
        <taxon>Cytophagales</taxon>
        <taxon>Hymenobacteraceae</taxon>
        <taxon>Hymenobacter</taxon>
    </lineage>
</organism>
<dbReference type="InterPro" id="IPR036390">
    <property type="entry name" value="WH_DNA-bd_sf"/>
</dbReference>
<dbReference type="RefSeq" id="WP_092678357.1">
    <property type="nucleotide sequence ID" value="NZ_FOXS01000008.1"/>
</dbReference>
<dbReference type="STRING" id="1227077.SAMN04515668_4421"/>
<gene>
    <name evidence="5" type="ORF">SAMN04515668_4421</name>
</gene>
<proteinExistence type="inferred from homology"/>
<dbReference type="AlphaFoldDB" id="A0A1I6BE85"/>
<evidence type="ECO:0000256" key="1">
    <source>
        <dbReference type="ARBA" id="ARBA00011046"/>
    </source>
</evidence>
<dbReference type="GO" id="GO:0003677">
    <property type="term" value="F:DNA binding"/>
    <property type="evidence" value="ECO:0007669"/>
    <property type="project" value="UniProtKB-KW"/>
</dbReference>
<dbReference type="SUPFAM" id="SSF46785">
    <property type="entry name" value="Winged helix' DNA-binding domain"/>
    <property type="match status" value="1"/>
</dbReference>
<keyword evidence="4" id="KW-0804">Transcription</keyword>
<dbReference type="Pfam" id="PF03965">
    <property type="entry name" value="Penicillinase_R"/>
    <property type="match status" value="1"/>
</dbReference>